<dbReference type="InterPro" id="IPR001328">
    <property type="entry name" value="Pept_tRNA_hydro"/>
</dbReference>
<dbReference type="InterPro" id="IPR018171">
    <property type="entry name" value="Pept_tRNA_hydro_CS"/>
</dbReference>
<protein>
    <recommendedName>
        <fullName evidence="1">Peptidyl-tRNA hydrolase</fullName>
    </recommendedName>
</protein>
<proteinExistence type="predicted"/>
<dbReference type="SUPFAM" id="SSF53178">
    <property type="entry name" value="Peptidyl-tRNA hydrolase-like"/>
    <property type="match status" value="1"/>
</dbReference>
<sequence length="30" mass="3303">MNSIQMLVGLANPGPEYANTRHNAGAWFIE</sequence>
<dbReference type="InterPro" id="IPR036416">
    <property type="entry name" value="Pept_tRNA_hydro_sf"/>
</dbReference>
<dbReference type="GO" id="GO:0004045">
    <property type="term" value="F:peptidyl-tRNA hydrolase activity"/>
    <property type="evidence" value="ECO:0007669"/>
    <property type="project" value="InterPro"/>
</dbReference>
<dbReference type="Gene3D" id="3.40.50.1470">
    <property type="entry name" value="Peptidyl-tRNA hydrolase"/>
    <property type="match status" value="1"/>
</dbReference>
<dbReference type="Pfam" id="PF01195">
    <property type="entry name" value="Pept_tRNA_hydro"/>
    <property type="match status" value="1"/>
</dbReference>
<evidence type="ECO:0000256" key="1">
    <source>
        <dbReference type="ARBA" id="ARBA00050038"/>
    </source>
</evidence>
<dbReference type="EMBL" id="DRGM01000193">
    <property type="protein sequence ID" value="HEA18652.1"/>
    <property type="molecule type" value="Genomic_DNA"/>
</dbReference>
<dbReference type="Proteomes" id="UP000886188">
    <property type="component" value="Unassembled WGS sequence"/>
</dbReference>
<gene>
    <name evidence="2" type="ORF">ENH88_19830</name>
</gene>
<name>A0A7V1GGM0_9GAMM</name>
<reference evidence="2" key="1">
    <citation type="journal article" date="2020" name="mSystems">
        <title>Genome- and Community-Level Interaction Insights into Carbon Utilization and Element Cycling Functions of Hydrothermarchaeota in Hydrothermal Sediment.</title>
        <authorList>
            <person name="Zhou Z."/>
            <person name="Liu Y."/>
            <person name="Xu W."/>
            <person name="Pan J."/>
            <person name="Luo Z.H."/>
            <person name="Li M."/>
        </authorList>
    </citation>
    <scope>NUCLEOTIDE SEQUENCE [LARGE SCALE GENOMIC DNA]</scope>
    <source>
        <strain evidence="2">HyVt-346</strain>
    </source>
</reference>
<dbReference type="PROSITE" id="PS01195">
    <property type="entry name" value="PEPT_TRNA_HYDROL_1"/>
    <property type="match status" value="1"/>
</dbReference>
<comment type="caution">
    <text evidence="2">The sequence shown here is derived from an EMBL/GenBank/DDBJ whole genome shotgun (WGS) entry which is preliminary data.</text>
</comment>
<organism evidence="2">
    <name type="scientific">Pseudoalteromonas prydzensis</name>
    <dbReference type="NCBI Taxonomy" id="182141"/>
    <lineage>
        <taxon>Bacteria</taxon>
        <taxon>Pseudomonadati</taxon>
        <taxon>Pseudomonadota</taxon>
        <taxon>Gammaproteobacteria</taxon>
        <taxon>Alteromonadales</taxon>
        <taxon>Pseudoalteromonadaceae</taxon>
        <taxon>Pseudoalteromonas</taxon>
    </lineage>
</organism>
<accession>A0A7V1GGM0</accession>
<dbReference type="AlphaFoldDB" id="A0A7V1GGM0"/>
<keyword evidence="2" id="KW-0378">Hydrolase</keyword>
<evidence type="ECO:0000313" key="2">
    <source>
        <dbReference type="EMBL" id="HEA18652.1"/>
    </source>
</evidence>
<feature type="non-terminal residue" evidence="2">
    <location>
        <position position="30"/>
    </location>
</feature>